<dbReference type="EC" id="2.4.1.-" evidence="3"/>
<gene>
    <name evidence="3" type="primary">sunS_1</name>
    <name evidence="3" type="ORF">ERS852492_01659</name>
</gene>
<evidence type="ECO:0000313" key="3">
    <source>
        <dbReference type="EMBL" id="CUQ85621.1"/>
    </source>
</evidence>
<evidence type="ECO:0000256" key="1">
    <source>
        <dbReference type="PROSITE-ProRule" id="PRU00339"/>
    </source>
</evidence>
<dbReference type="Proteomes" id="UP000095780">
    <property type="component" value="Unassembled WGS sequence"/>
</dbReference>
<dbReference type="GO" id="GO:0016757">
    <property type="term" value="F:glycosyltransferase activity"/>
    <property type="evidence" value="ECO:0007669"/>
    <property type="project" value="UniProtKB-KW"/>
</dbReference>
<dbReference type="SUPFAM" id="SSF53448">
    <property type="entry name" value="Nucleotide-diphospho-sugar transferases"/>
    <property type="match status" value="1"/>
</dbReference>
<feature type="repeat" description="TPR" evidence="1">
    <location>
        <begin position="281"/>
        <end position="314"/>
    </location>
</feature>
<dbReference type="PANTHER" id="PTHR43630:SF2">
    <property type="entry name" value="GLYCOSYLTRANSFERASE"/>
    <property type="match status" value="1"/>
</dbReference>
<organism evidence="3 4">
    <name type="scientific">Lachnospira eligens</name>
    <dbReference type="NCBI Taxonomy" id="39485"/>
    <lineage>
        <taxon>Bacteria</taxon>
        <taxon>Bacillati</taxon>
        <taxon>Bacillota</taxon>
        <taxon>Clostridia</taxon>
        <taxon>Lachnospirales</taxon>
        <taxon>Lachnospiraceae</taxon>
        <taxon>Lachnospira</taxon>
    </lineage>
</organism>
<evidence type="ECO:0000259" key="2">
    <source>
        <dbReference type="Pfam" id="PF00535"/>
    </source>
</evidence>
<dbReference type="InterPro" id="IPR011990">
    <property type="entry name" value="TPR-like_helical_dom_sf"/>
</dbReference>
<dbReference type="Pfam" id="PF13181">
    <property type="entry name" value="TPR_8"/>
    <property type="match status" value="2"/>
</dbReference>
<dbReference type="AlphaFoldDB" id="A0A174ZNZ3"/>
<dbReference type="EMBL" id="CZBV01000004">
    <property type="protein sequence ID" value="CUQ85621.1"/>
    <property type="molecule type" value="Genomic_DNA"/>
</dbReference>
<feature type="repeat" description="TPR" evidence="1">
    <location>
        <begin position="209"/>
        <end position="242"/>
    </location>
</feature>
<dbReference type="PANTHER" id="PTHR43630">
    <property type="entry name" value="POLY-BETA-1,6-N-ACETYL-D-GLUCOSAMINE SYNTHASE"/>
    <property type="match status" value="1"/>
</dbReference>
<protein>
    <submittedName>
        <fullName evidence="3">SPBc2 prophage-derived glycosyltransferase SunS</fullName>
        <ecNumber evidence="3">2.4.1.-</ecNumber>
    </submittedName>
</protein>
<keyword evidence="3" id="KW-0328">Glycosyltransferase</keyword>
<dbReference type="Gene3D" id="1.25.40.10">
    <property type="entry name" value="Tetratricopeptide repeat domain"/>
    <property type="match status" value="1"/>
</dbReference>
<dbReference type="InterPro" id="IPR001173">
    <property type="entry name" value="Glyco_trans_2-like"/>
</dbReference>
<sequence>MNLSVCIIAKNEEKHIENCLRSLVNKHVQIIVVDTGSQDDTKNIALKYTSCVYDYQWNDDFGAAKQFAVSKADNDNILILDCDEYLQGEESVLIELCDILNKYPYKVGRIKCINILNMNNIKQDKSWEWISRAFNRKFCTIYGKIHEQIISNSGEAVETFVSGIVINHMGYCLDDDERKVKAERNIKLLVNRLDEIKTIPEESAEQEIPYILYQLGKSYYMEKEYVKACDYFSKGLSYDLDTKLEYVIDMVETYGYAMLNSGAEKEAMSFVNIYDEFGDSADFKFLMGLIYMKNGLFDNAVKEFKKAVLYKDCKVEGVNSYQAYYNIGVIYECLGYKDKALEYYEQCGDYENAQNREAYIKNN</sequence>
<name>A0A174ZNZ3_9FIRM</name>
<feature type="repeat" description="TPR" evidence="1">
    <location>
        <begin position="321"/>
        <end position="354"/>
    </location>
</feature>
<feature type="domain" description="Glycosyltransferase 2-like" evidence="2">
    <location>
        <begin position="4"/>
        <end position="125"/>
    </location>
</feature>
<evidence type="ECO:0000313" key="4">
    <source>
        <dbReference type="Proteomes" id="UP000095780"/>
    </source>
</evidence>
<keyword evidence="3" id="KW-0808">Transferase</keyword>
<dbReference type="PROSITE" id="PS50005">
    <property type="entry name" value="TPR"/>
    <property type="match status" value="3"/>
</dbReference>
<dbReference type="RefSeq" id="WP_055287151.1">
    <property type="nucleotide sequence ID" value="NZ_CABIXW010000004.1"/>
</dbReference>
<dbReference type="SMART" id="SM00028">
    <property type="entry name" value="TPR"/>
    <property type="match status" value="3"/>
</dbReference>
<dbReference type="Gene3D" id="3.90.550.10">
    <property type="entry name" value="Spore Coat Polysaccharide Biosynthesis Protein SpsA, Chain A"/>
    <property type="match status" value="1"/>
</dbReference>
<dbReference type="Pfam" id="PF00535">
    <property type="entry name" value="Glycos_transf_2"/>
    <property type="match status" value="1"/>
</dbReference>
<dbReference type="SUPFAM" id="SSF48452">
    <property type="entry name" value="TPR-like"/>
    <property type="match status" value="1"/>
</dbReference>
<dbReference type="CDD" id="cd02511">
    <property type="entry name" value="Beta4Glucosyltransferase"/>
    <property type="match status" value="1"/>
</dbReference>
<keyword evidence="1" id="KW-0802">TPR repeat</keyword>
<accession>A0A174ZNZ3</accession>
<reference evidence="3 4" key="1">
    <citation type="submission" date="2015-09" db="EMBL/GenBank/DDBJ databases">
        <authorList>
            <consortium name="Pathogen Informatics"/>
        </authorList>
    </citation>
    <scope>NUCLEOTIDE SEQUENCE [LARGE SCALE GENOMIC DNA]</scope>
    <source>
        <strain evidence="3 4">2789STDY5834878</strain>
    </source>
</reference>
<dbReference type="InterPro" id="IPR029044">
    <property type="entry name" value="Nucleotide-diphossugar_trans"/>
</dbReference>
<dbReference type="InterPro" id="IPR019734">
    <property type="entry name" value="TPR_rpt"/>
</dbReference>
<dbReference type="Pfam" id="PF13174">
    <property type="entry name" value="TPR_6"/>
    <property type="match status" value="1"/>
</dbReference>
<proteinExistence type="predicted"/>